<name>F3KW56_9BURK</name>
<evidence type="ECO:0000313" key="1">
    <source>
        <dbReference type="EMBL" id="EGI75977.1"/>
    </source>
</evidence>
<dbReference type="STRING" id="887062.HGR_13469"/>
<organism evidence="1 2">
    <name type="scientific">Hylemonella gracilis ATCC 19624</name>
    <dbReference type="NCBI Taxonomy" id="887062"/>
    <lineage>
        <taxon>Bacteria</taxon>
        <taxon>Pseudomonadati</taxon>
        <taxon>Pseudomonadota</taxon>
        <taxon>Betaproteobacteria</taxon>
        <taxon>Burkholderiales</taxon>
        <taxon>Comamonadaceae</taxon>
        <taxon>Hylemonella</taxon>
    </lineage>
</organism>
<dbReference type="SUPFAM" id="SSF56935">
    <property type="entry name" value="Porins"/>
    <property type="match status" value="1"/>
</dbReference>
<dbReference type="EMBL" id="AEGR01000083">
    <property type="protein sequence ID" value="EGI75977.1"/>
    <property type="molecule type" value="Genomic_DNA"/>
</dbReference>
<reference evidence="1 2" key="1">
    <citation type="journal article" date="2011" name="EMBO J.">
        <title>Structural diversity of bacterial flagellar motors.</title>
        <authorList>
            <person name="Chen S."/>
            <person name="Beeby M."/>
            <person name="Murphy G.E."/>
            <person name="Leadbetter J.R."/>
            <person name="Hendrixson D.R."/>
            <person name="Briegel A."/>
            <person name="Li Z."/>
            <person name="Shi J."/>
            <person name="Tocheva E.I."/>
            <person name="Muller A."/>
            <person name="Dobro M.J."/>
            <person name="Jensen G.J."/>
        </authorList>
    </citation>
    <scope>NUCLEOTIDE SEQUENCE [LARGE SCALE GENOMIC DNA]</scope>
    <source>
        <strain evidence="1 2">ATCC 19624</strain>
    </source>
</reference>
<evidence type="ECO:0008006" key="3">
    <source>
        <dbReference type="Google" id="ProtNLM"/>
    </source>
</evidence>
<dbReference type="AlphaFoldDB" id="F3KW56"/>
<evidence type="ECO:0000313" key="2">
    <source>
        <dbReference type="Proteomes" id="UP000016368"/>
    </source>
</evidence>
<keyword evidence="2" id="KW-1185">Reference proteome</keyword>
<dbReference type="Gene3D" id="2.40.160.10">
    <property type="entry name" value="Porin"/>
    <property type="match status" value="1"/>
</dbReference>
<dbReference type="Pfam" id="PF07642">
    <property type="entry name" value="BBP2"/>
    <property type="match status" value="1"/>
</dbReference>
<comment type="caution">
    <text evidence="1">The sequence shown here is derived from an EMBL/GenBank/DDBJ whole genome shotgun (WGS) entry which is preliminary data.</text>
</comment>
<gene>
    <name evidence="1" type="ORF">HGR_13469</name>
</gene>
<dbReference type="InterPro" id="IPR011486">
    <property type="entry name" value="BBP2"/>
</dbReference>
<sequence length="395" mass="43348">MGLTPDQMQDINRTIIKTEAMEDAWETAGLKGLKISGYMDPTYIYDQNANRAGFQFLSSEFSGYSDTPFFGNATITFTKETDDGTTYNLQLQPLNGDHTITAALVSIPLSDRQTRLIAGKVLDWSGYEYADPVKSALITHNLLFDFTLPVAYTGAGLDISTGSWQLRTMLANVDSARAPEGKTAPAWVYRFDYWPEEFWGVGFAGVVGKADNWNKTVDADGEVADKSTAVLFEVDGYYNRGNWTFGGQLSYGTQKDAANDGVSDAKWAGASTTVGYFFTPRLQFLVRGDYINNEKNGGGLFTYTAFDDGAGVRADGVNGLGMDAKASADCDAGEECKGANRYAVSLGLKYALNPNAWLKFEYRYDGADQDVFYDVKNEEYKKNNNLVGAALVVFF</sequence>
<proteinExistence type="predicted"/>
<dbReference type="InterPro" id="IPR023614">
    <property type="entry name" value="Porin_dom_sf"/>
</dbReference>
<dbReference type="Proteomes" id="UP000016368">
    <property type="component" value="Unassembled WGS sequence"/>
</dbReference>
<dbReference type="eggNOG" id="COG3637">
    <property type="taxonomic scope" value="Bacteria"/>
</dbReference>
<accession>F3KW56</accession>
<protein>
    <recommendedName>
        <fullName evidence="3">Porin domain-containing protein</fullName>
    </recommendedName>
</protein>